<dbReference type="EMBL" id="QNTT01000093">
    <property type="protein sequence ID" value="RBA30168.1"/>
    <property type="molecule type" value="Genomic_DNA"/>
</dbReference>
<gene>
    <name evidence="2" type="ORF">DQ226_17675</name>
</gene>
<feature type="compositionally biased region" description="Basic and acidic residues" evidence="1">
    <location>
        <begin position="43"/>
        <end position="56"/>
    </location>
</feature>
<dbReference type="AlphaFoldDB" id="A0A365P674"/>
<protein>
    <submittedName>
        <fullName evidence="2">Uncharacterized protein</fullName>
    </submittedName>
</protein>
<evidence type="ECO:0000313" key="3">
    <source>
        <dbReference type="Proteomes" id="UP000252187"/>
    </source>
</evidence>
<evidence type="ECO:0000256" key="1">
    <source>
        <dbReference type="SAM" id="MobiDB-lite"/>
    </source>
</evidence>
<dbReference type="Proteomes" id="UP000252187">
    <property type="component" value="Unassembled WGS sequence"/>
</dbReference>
<name>A0A365P674_9ACTN</name>
<feature type="region of interest" description="Disordered" evidence="1">
    <location>
        <begin position="22"/>
        <end position="58"/>
    </location>
</feature>
<organism evidence="2 3">
    <name type="scientific">Dietzia maris</name>
    <dbReference type="NCBI Taxonomy" id="37915"/>
    <lineage>
        <taxon>Bacteria</taxon>
        <taxon>Bacillati</taxon>
        <taxon>Actinomycetota</taxon>
        <taxon>Actinomycetes</taxon>
        <taxon>Mycobacteriales</taxon>
        <taxon>Dietziaceae</taxon>
        <taxon>Dietzia</taxon>
    </lineage>
</organism>
<reference evidence="2 3" key="1">
    <citation type="submission" date="2018-06" db="EMBL/GenBank/DDBJ databases">
        <title>Whole genome sequencing of four bacterial strains from South Shetland trench revealing bio-synthetic gene clusters.</title>
        <authorList>
            <person name="Abdel-Mageed W.M."/>
            <person name="Lehri B."/>
            <person name="Jarmusch S.A."/>
            <person name="Miranda K."/>
            <person name="Goodfellow M."/>
            <person name="Jaspars M."/>
            <person name="Karlyshev A.V."/>
        </authorList>
    </citation>
    <scope>NUCLEOTIDE SEQUENCE [LARGE SCALE GENOMIC DNA]</scope>
    <source>
        <strain evidence="2 3">SST1</strain>
    </source>
</reference>
<feature type="compositionally biased region" description="Polar residues" evidence="1">
    <location>
        <begin position="27"/>
        <end position="39"/>
    </location>
</feature>
<accession>A0A365P674</accession>
<proteinExistence type="predicted"/>
<dbReference type="RefSeq" id="WP_119193462.1">
    <property type="nucleotide sequence ID" value="NZ_CANNAK010000007.1"/>
</dbReference>
<evidence type="ECO:0000313" key="2">
    <source>
        <dbReference type="EMBL" id="RBA30168.1"/>
    </source>
</evidence>
<sequence length="124" mass="12669">MTAHPDPQSMIRAPLFGYNRSELITPASHSGPDTSSIPVTSGAEERGMSRDMRGDEGEVAGEDVVASVATGSERWSPGLTIATTPNATTSTAASAAAAAISVLEAANSGSPVIARLLHVRSHTL</sequence>
<comment type="caution">
    <text evidence="2">The sequence shown here is derived from an EMBL/GenBank/DDBJ whole genome shotgun (WGS) entry which is preliminary data.</text>
</comment>